<dbReference type="GO" id="GO:0005886">
    <property type="term" value="C:plasma membrane"/>
    <property type="evidence" value="ECO:0007669"/>
    <property type="project" value="UniProtKB-SubCell"/>
</dbReference>
<keyword evidence="2" id="KW-1003">Cell membrane</keyword>
<gene>
    <name evidence="7" type="ORF">S01H4_18515</name>
</gene>
<feature type="transmembrane region" description="Helical" evidence="6">
    <location>
        <begin position="143"/>
        <end position="163"/>
    </location>
</feature>
<evidence type="ECO:0000256" key="5">
    <source>
        <dbReference type="ARBA" id="ARBA00023136"/>
    </source>
</evidence>
<evidence type="ECO:0000256" key="1">
    <source>
        <dbReference type="ARBA" id="ARBA00004651"/>
    </source>
</evidence>
<organism evidence="7">
    <name type="scientific">marine sediment metagenome</name>
    <dbReference type="NCBI Taxonomy" id="412755"/>
    <lineage>
        <taxon>unclassified sequences</taxon>
        <taxon>metagenomes</taxon>
        <taxon>ecological metagenomes</taxon>
    </lineage>
</organism>
<comment type="subcellular location">
    <subcellularLocation>
        <location evidence="1">Cell membrane</location>
        <topology evidence="1">Multi-pass membrane protein</topology>
    </subcellularLocation>
</comment>
<evidence type="ECO:0000256" key="2">
    <source>
        <dbReference type="ARBA" id="ARBA00022475"/>
    </source>
</evidence>
<dbReference type="AlphaFoldDB" id="X0ZM75"/>
<protein>
    <recommendedName>
        <fullName evidence="8">ABC transporter permease</fullName>
    </recommendedName>
</protein>
<evidence type="ECO:0000256" key="3">
    <source>
        <dbReference type="ARBA" id="ARBA00022692"/>
    </source>
</evidence>
<keyword evidence="3 6" id="KW-0812">Transmembrane</keyword>
<dbReference type="PANTHER" id="PTHR32196">
    <property type="entry name" value="ABC TRANSPORTER PERMEASE PROTEIN YPHD-RELATED-RELATED"/>
    <property type="match status" value="1"/>
</dbReference>
<name>X0ZM75_9ZZZZ</name>
<feature type="transmembrane region" description="Helical" evidence="6">
    <location>
        <begin position="44"/>
        <end position="63"/>
    </location>
</feature>
<evidence type="ECO:0000313" key="7">
    <source>
        <dbReference type="EMBL" id="GAG70449.1"/>
    </source>
</evidence>
<evidence type="ECO:0008006" key="8">
    <source>
        <dbReference type="Google" id="ProtNLM"/>
    </source>
</evidence>
<dbReference type="Pfam" id="PF02653">
    <property type="entry name" value="BPD_transp_2"/>
    <property type="match status" value="1"/>
</dbReference>
<feature type="non-terminal residue" evidence="7">
    <location>
        <position position="1"/>
    </location>
</feature>
<reference evidence="7" key="1">
    <citation type="journal article" date="2014" name="Front. Microbiol.">
        <title>High frequency of phylogenetically diverse reductive dehalogenase-homologous genes in deep subseafloor sedimentary metagenomes.</title>
        <authorList>
            <person name="Kawai M."/>
            <person name="Futagami T."/>
            <person name="Toyoda A."/>
            <person name="Takaki Y."/>
            <person name="Nishi S."/>
            <person name="Hori S."/>
            <person name="Arai W."/>
            <person name="Tsubouchi T."/>
            <person name="Morono Y."/>
            <person name="Uchiyama I."/>
            <person name="Ito T."/>
            <person name="Fujiyama A."/>
            <person name="Inagaki F."/>
            <person name="Takami H."/>
        </authorList>
    </citation>
    <scope>NUCLEOTIDE SEQUENCE</scope>
    <source>
        <strain evidence="7">Expedition CK06-06</strain>
    </source>
</reference>
<keyword evidence="5 6" id="KW-0472">Membrane</keyword>
<accession>X0ZM75</accession>
<evidence type="ECO:0000256" key="6">
    <source>
        <dbReference type="SAM" id="Phobius"/>
    </source>
</evidence>
<keyword evidence="4 6" id="KW-1133">Transmembrane helix</keyword>
<feature type="transmembrane region" description="Helical" evidence="6">
    <location>
        <begin position="14"/>
        <end position="32"/>
    </location>
</feature>
<dbReference type="EMBL" id="BART01008216">
    <property type="protein sequence ID" value="GAG70449.1"/>
    <property type="molecule type" value="Genomic_DNA"/>
</dbReference>
<sequence length="184" mass="19236">CPGHCPTCFRYENATLGIILAAIIGAMALATGGKSIRISNMKMVVVEGATMGVGAIGQMFVLLTGGIDLSVAGMAFGTSALGSAMMTTQLWQNILVKNSILGYTEAASIWVGVPAMLAMGVGLGLISGLFVSRIGIPPFIATLGMWQIAHGIGFLFTGGFTVARMVDPLRFFGQQSPGLIWRMF</sequence>
<evidence type="ECO:0000256" key="4">
    <source>
        <dbReference type="ARBA" id="ARBA00022989"/>
    </source>
</evidence>
<proteinExistence type="predicted"/>
<comment type="caution">
    <text evidence="7">The sequence shown here is derived from an EMBL/GenBank/DDBJ whole genome shotgun (WGS) entry which is preliminary data.</text>
</comment>
<dbReference type="GO" id="GO:0022857">
    <property type="term" value="F:transmembrane transporter activity"/>
    <property type="evidence" value="ECO:0007669"/>
    <property type="project" value="InterPro"/>
</dbReference>
<dbReference type="InterPro" id="IPR001851">
    <property type="entry name" value="ABC_transp_permease"/>
</dbReference>
<feature type="transmembrane region" description="Helical" evidence="6">
    <location>
        <begin position="109"/>
        <end position="131"/>
    </location>
</feature>